<organism evidence="2 3">
    <name type="scientific">Dermatophagoides farinae</name>
    <name type="common">American house dust mite</name>
    <dbReference type="NCBI Taxonomy" id="6954"/>
    <lineage>
        <taxon>Eukaryota</taxon>
        <taxon>Metazoa</taxon>
        <taxon>Ecdysozoa</taxon>
        <taxon>Arthropoda</taxon>
        <taxon>Chelicerata</taxon>
        <taxon>Arachnida</taxon>
        <taxon>Acari</taxon>
        <taxon>Acariformes</taxon>
        <taxon>Sarcoptiformes</taxon>
        <taxon>Astigmata</taxon>
        <taxon>Psoroptidia</taxon>
        <taxon>Analgoidea</taxon>
        <taxon>Pyroglyphidae</taxon>
        <taxon>Dermatophagoidinae</taxon>
        <taxon>Dermatophagoides</taxon>
    </lineage>
</organism>
<evidence type="ECO:0000313" key="2">
    <source>
        <dbReference type="EMBL" id="KAH9529621.1"/>
    </source>
</evidence>
<evidence type="ECO:0000256" key="1">
    <source>
        <dbReference type="SAM" id="Phobius"/>
    </source>
</evidence>
<feature type="transmembrane region" description="Helical" evidence="1">
    <location>
        <begin position="71"/>
        <end position="88"/>
    </location>
</feature>
<protein>
    <submittedName>
        <fullName evidence="2">Uncharacterized protein</fullName>
    </submittedName>
</protein>
<keyword evidence="1" id="KW-0812">Transmembrane</keyword>
<keyword evidence="1" id="KW-1133">Transmembrane helix</keyword>
<keyword evidence="3" id="KW-1185">Reference proteome</keyword>
<proteinExistence type="predicted"/>
<dbReference type="EMBL" id="ASGP02000001">
    <property type="protein sequence ID" value="KAH9529621.1"/>
    <property type="molecule type" value="Genomic_DNA"/>
</dbReference>
<keyword evidence="1" id="KW-0472">Membrane</keyword>
<accession>A0A922IDP8</accession>
<evidence type="ECO:0000313" key="3">
    <source>
        <dbReference type="Proteomes" id="UP000790347"/>
    </source>
</evidence>
<name>A0A922IDP8_DERFA</name>
<reference evidence="2" key="2">
    <citation type="journal article" date="2022" name="Res Sq">
        <title>Comparative Genomics Reveals Insights into the Divergent Evolution of Astigmatic Mites and Household Pest Adaptations.</title>
        <authorList>
            <person name="Xiong Q."/>
            <person name="Wan A.T.-Y."/>
            <person name="Liu X.-Y."/>
            <person name="Fung C.S.-H."/>
            <person name="Xiao X."/>
            <person name="Malainual N."/>
            <person name="Hou J."/>
            <person name="Wang L."/>
            <person name="Wang M."/>
            <person name="Yang K."/>
            <person name="Cui Y."/>
            <person name="Leung E."/>
            <person name="Nong W."/>
            <person name="Shin S.-K."/>
            <person name="Au S."/>
            <person name="Jeong K.Y."/>
            <person name="Chew F.T."/>
            <person name="Hui J."/>
            <person name="Leung T.F."/>
            <person name="Tungtrongchitr A."/>
            <person name="Zhong N."/>
            <person name="Liu Z."/>
            <person name="Tsui S."/>
        </authorList>
    </citation>
    <scope>NUCLEOTIDE SEQUENCE</scope>
    <source>
        <strain evidence="2">Derf</strain>
        <tissue evidence="2">Whole organism</tissue>
    </source>
</reference>
<reference evidence="2" key="1">
    <citation type="submission" date="2013-05" db="EMBL/GenBank/DDBJ databases">
        <authorList>
            <person name="Yim A.K.Y."/>
            <person name="Chan T.F."/>
            <person name="Ji K.M."/>
            <person name="Liu X.Y."/>
            <person name="Zhou J.W."/>
            <person name="Li R.Q."/>
            <person name="Yang K.Y."/>
            <person name="Li J."/>
            <person name="Li M."/>
            <person name="Law P.T.W."/>
            <person name="Wu Y.L."/>
            <person name="Cai Z.L."/>
            <person name="Qin H."/>
            <person name="Bao Y."/>
            <person name="Leung R.K.K."/>
            <person name="Ng P.K.S."/>
            <person name="Zou J."/>
            <person name="Zhong X.J."/>
            <person name="Ran P.X."/>
            <person name="Zhong N.S."/>
            <person name="Liu Z.G."/>
            <person name="Tsui S.K.W."/>
        </authorList>
    </citation>
    <scope>NUCLEOTIDE SEQUENCE</scope>
    <source>
        <strain evidence="2">Derf</strain>
        <tissue evidence="2">Whole organism</tissue>
    </source>
</reference>
<dbReference type="AlphaFoldDB" id="A0A922IDP8"/>
<gene>
    <name evidence="2" type="ORF">DERF_003497</name>
</gene>
<sequence>MYFDNINNIQFFTLKKKSQLNDDDGDGGGGGGGEWRQQKMERLWQDRLHQCEIENYNVLGPCILTDADIRFLYIFYLMCLYYLIYAAHLEPEK</sequence>
<dbReference type="Proteomes" id="UP000790347">
    <property type="component" value="Unassembled WGS sequence"/>
</dbReference>
<comment type="caution">
    <text evidence="2">The sequence shown here is derived from an EMBL/GenBank/DDBJ whole genome shotgun (WGS) entry which is preliminary data.</text>
</comment>